<organism evidence="2 3">
    <name type="scientific">Symbiodinium microadriaticum</name>
    <name type="common">Dinoflagellate</name>
    <name type="synonym">Zooxanthella microadriatica</name>
    <dbReference type="NCBI Taxonomy" id="2951"/>
    <lineage>
        <taxon>Eukaryota</taxon>
        <taxon>Sar</taxon>
        <taxon>Alveolata</taxon>
        <taxon>Dinophyceae</taxon>
        <taxon>Suessiales</taxon>
        <taxon>Symbiodiniaceae</taxon>
        <taxon>Symbiodinium</taxon>
    </lineage>
</organism>
<dbReference type="EMBL" id="LSRX01000777">
    <property type="protein sequence ID" value="OLP89114.1"/>
    <property type="molecule type" value="Genomic_DNA"/>
</dbReference>
<reference evidence="2 3" key="1">
    <citation type="submission" date="2016-02" db="EMBL/GenBank/DDBJ databases">
        <title>Genome analysis of coral dinoflagellate symbionts highlights evolutionary adaptations to a symbiotic lifestyle.</title>
        <authorList>
            <person name="Aranda M."/>
            <person name="Li Y."/>
            <person name="Liew Y.J."/>
            <person name="Baumgarten S."/>
            <person name="Simakov O."/>
            <person name="Wilson M."/>
            <person name="Piel J."/>
            <person name="Ashoor H."/>
            <person name="Bougouffa S."/>
            <person name="Bajic V.B."/>
            <person name="Ryu T."/>
            <person name="Ravasi T."/>
            <person name="Bayer T."/>
            <person name="Micklem G."/>
            <person name="Kim H."/>
            <person name="Bhak J."/>
            <person name="Lajeunesse T.C."/>
            <person name="Voolstra C.R."/>
        </authorList>
    </citation>
    <scope>NUCLEOTIDE SEQUENCE [LARGE SCALE GENOMIC DNA]</scope>
    <source>
        <strain evidence="2 3">CCMP2467</strain>
    </source>
</reference>
<evidence type="ECO:0000313" key="2">
    <source>
        <dbReference type="EMBL" id="OLP89114.1"/>
    </source>
</evidence>
<gene>
    <name evidence="2" type="ORF">AK812_SmicGene29481</name>
</gene>
<dbReference type="Proteomes" id="UP000186817">
    <property type="component" value="Unassembled WGS sequence"/>
</dbReference>
<name>A0A1Q9D1U2_SYMMI</name>
<evidence type="ECO:0000256" key="1">
    <source>
        <dbReference type="SAM" id="MobiDB-lite"/>
    </source>
</evidence>
<comment type="caution">
    <text evidence="2">The sequence shown here is derived from an EMBL/GenBank/DDBJ whole genome shotgun (WGS) entry which is preliminary data.</text>
</comment>
<accession>A0A1Q9D1U2</accession>
<proteinExistence type="predicted"/>
<keyword evidence="3" id="KW-1185">Reference proteome</keyword>
<protein>
    <submittedName>
        <fullName evidence="2">Uncharacterized protein</fullName>
    </submittedName>
</protein>
<dbReference type="OrthoDB" id="447432at2759"/>
<sequence length="506" mass="56664">MSGTGLSWPALVQPYRDRLEEWFGTPQKLHASFDSAEELVALLAANDNTLSALTRGMIADAIMEWQEDTKSTVANARREAKRRLSETFPCNRSAELSLQQHYNQIASQSPLALLPALRKRKLAVDRTIDRGARATEEARLKKEYALRLAAVFQEAELPVCKILAGVSDAEKAWPRLFGTRRAKTLRNRHRAWEKFREWLIFSRERVYPKGVADVLDFAAERFREGCGKTVLESFQASLSVIETVGRVPESSQISQDPTWQAQLKSYTADLVASSAPEQPAHMFTTCMLVSLEILVCSSDEPPYLRALGFVVLLMVWGSLRADDVQGLLPQTMQLDERGLAVELARSKTTGPDRRTRSVKVFIERRISLTGRGKVLSSLKTPKREGKVWKVRRRHIIFEGSKGLGGTWPTLHVEADAAAPPSPDYLEVAAGDRGQYFVVTSRTTGLRRLHMVGCYVKPENCYHVKFVEHVNLEDVDSICKDCRARMKAQAGQEESDPSSSDTDSDSV</sequence>
<evidence type="ECO:0000313" key="3">
    <source>
        <dbReference type="Proteomes" id="UP000186817"/>
    </source>
</evidence>
<feature type="region of interest" description="Disordered" evidence="1">
    <location>
        <begin position="485"/>
        <end position="506"/>
    </location>
</feature>
<dbReference type="AlphaFoldDB" id="A0A1Q9D1U2"/>